<reference evidence="4" key="1">
    <citation type="journal article" date="2020" name="mSystems">
        <title>Genome- and Community-Level Interaction Insights into Carbon Utilization and Element Cycling Functions of Hydrothermarchaeota in Hydrothermal Sediment.</title>
        <authorList>
            <person name="Zhou Z."/>
            <person name="Liu Y."/>
            <person name="Xu W."/>
            <person name="Pan J."/>
            <person name="Luo Z.H."/>
            <person name="Li M."/>
        </authorList>
    </citation>
    <scope>NUCLEOTIDE SEQUENCE [LARGE SCALE GENOMIC DNA]</scope>
    <source>
        <strain evidence="4">SpSt-114</strain>
    </source>
</reference>
<feature type="coiled-coil region" evidence="1">
    <location>
        <begin position="36"/>
        <end position="96"/>
    </location>
</feature>
<sequence length="246" mass="27982">MEKLKAQWAALPQWQKLFILLILPIVIIGYIYAMLITSLREDLEKSRKEKEELTRRIAELKRLTEPKALEPLRKQRDDLKAQLEVKKQELELVVGEMPSTKDVSSIYKELGAIASKSGVRILSISLAKPNEVGYTLEKTPEGRAVVKIVKEQPQQQGQQQQQKPQEQKSQQKAQEQKQQTSNVVKHPTAELKISFVGGYTNVVNFLKSLENGGFVSYPSAFKVERVEKGMLKGDLTILVIMKEEKI</sequence>
<proteinExistence type="predicted"/>
<feature type="compositionally biased region" description="Low complexity" evidence="2">
    <location>
        <begin position="151"/>
        <end position="179"/>
    </location>
</feature>
<name>A0A7C5SXE0_9AQUI</name>
<protein>
    <recommendedName>
        <fullName evidence="5">Pilus assembly protein PilO</fullName>
    </recommendedName>
</protein>
<gene>
    <name evidence="4" type="ORF">ENN04_01955</name>
</gene>
<comment type="caution">
    <text evidence="4">The sequence shown here is derived from an EMBL/GenBank/DDBJ whole genome shotgun (WGS) entry which is preliminary data.</text>
</comment>
<keyword evidence="3" id="KW-0472">Membrane</keyword>
<keyword evidence="3" id="KW-1133">Transmembrane helix</keyword>
<evidence type="ECO:0000256" key="1">
    <source>
        <dbReference type="SAM" id="Coils"/>
    </source>
</evidence>
<feature type="region of interest" description="Disordered" evidence="2">
    <location>
        <begin position="151"/>
        <end position="183"/>
    </location>
</feature>
<dbReference type="EMBL" id="DSAC01000024">
    <property type="protein sequence ID" value="HHO73384.1"/>
    <property type="molecule type" value="Genomic_DNA"/>
</dbReference>
<evidence type="ECO:0000256" key="3">
    <source>
        <dbReference type="SAM" id="Phobius"/>
    </source>
</evidence>
<evidence type="ECO:0000313" key="4">
    <source>
        <dbReference type="EMBL" id="HHO73384.1"/>
    </source>
</evidence>
<dbReference type="AlphaFoldDB" id="A0A7C5SXE0"/>
<accession>A0A7C5SXE0</accession>
<feature type="transmembrane region" description="Helical" evidence="3">
    <location>
        <begin position="17"/>
        <end position="39"/>
    </location>
</feature>
<evidence type="ECO:0008006" key="5">
    <source>
        <dbReference type="Google" id="ProtNLM"/>
    </source>
</evidence>
<dbReference type="Gene3D" id="3.30.70.60">
    <property type="match status" value="1"/>
</dbReference>
<dbReference type="InterPro" id="IPR014717">
    <property type="entry name" value="Transl_elong_EF1B/ribsomal_bS6"/>
</dbReference>
<keyword evidence="1" id="KW-0175">Coiled coil</keyword>
<keyword evidence="3" id="KW-0812">Transmembrane</keyword>
<organism evidence="4">
    <name type="scientific">Thermocrinis ruber</name>
    <dbReference type="NCBI Taxonomy" id="75906"/>
    <lineage>
        <taxon>Bacteria</taxon>
        <taxon>Pseudomonadati</taxon>
        <taxon>Aquificota</taxon>
        <taxon>Aquificia</taxon>
        <taxon>Aquificales</taxon>
        <taxon>Aquificaceae</taxon>
        <taxon>Thermocrinis</taxon>
    </lineage>
</organism>
<evidence type="ECO:0000256" key="2">
    <source>
        <dbReference type="SAM" id="MobiDB-lite"/>
    </source>
</evidence>